<dbReference type="GO" id="GO:0005576">
    <property type="term" value="C:extracellular region"/>
    <property type="evidence" value="ECO:0007669"/>
    <property type="project" value="TreeGrafter"/>
</dbReference>
<keyword evidence="3" id="KW-1185">Reference proteome</keyword>
<dbReference type="EMBL" id="JARJCM010000191">
    <property type="protein sequence ID" value="KAJ7023287.1"/>
    <property type="molecule type" value="Genomic_DNA"/>
</dbReference>
<sequence length="182" mass="18610">MVQLSRLLLSLALVAASLATPLKRTVAQIEADLTTLQSQVTSLDNNIKGFPASGLTGALEIHDAAAGLESSLNTATSDVKATPTVSEADATTILNTVQNNIEPLVIDALTRIAGDRAAFDAQPIIGLSALVLVDLQTLKNDTDAFSNALIAAAPADLKTQATAIKTAIDAAFSKAIAAFASA</sequence>
<dbReference type="Gene3D" id="1.20.1280.140">
    <property type="match status" value="1"/>
</dbReference>
<evidence type="ECO:0000313" key="2">
    <source>
        <dbReference type="EMBL" id="KAJ7023287.1"/>
    </source>
</evidence>
<evidence type="ECO:0000313" key="3">
    <source>
        <dbReference type="Proteomes" id="UP001218188"/>
    </source>
</evidence>
<gene>
    <name evidence="2" type="ORF">C8F04DRAFT_1271607</name>
</gene>
<keyword evidence="1" id="KW-0732">Signal</keyword>
<dbReference type="InterPro" id="IPR021054">
    <property type="entry name" value="Cell_wall_mannoprotein_1"/>
</dbReference>
<protein>
    <submittedName>
        <fullName evidence="2">Hydrophobic surface binding protein</fullName>
    </submittedName>
</protein>
<dbReference type="PANTHER" id="PTHR38123:SF1">
    <property type="entry name" value="HYDROPHOBIC SURFACE BINDING PROTEIN"/>
    <property type="match status" value="1"/>
</dbReference>
<dbReference type="Pfam" id="PF12296">
    <property type="entry name" value="HsbA"/>
    <property type="match status" value="1"/>
</dbReference>
<dbReference type="AlphaFoldDB" id="A0AAD6WS53"/>
<name>A0AAD6WS53_9AGAR</name>
<dbReference type="Proteomes" id="UP001218188">
    <property type="component" value="Unassembled WGS sequence"/>
</dbReference>
<dbReference type="PANTHER" id="PTHR38123">
    <property type="entry name" value="CELL WALL SERINE-THREONINE-RICH GALACTOMANNOPROTEIN MP1 (AFU_ORTHOLOGUE AFUA_4G03240)"/>
    <property type="match status" value="1"/>
</dbReference>
<feature type="signal peptide" evidence="1">
    <location>
        <begin position="1"/>
        <end position="19"/>
    </location>
</feature>
<feature type="chain" id="PRO_5041914676" evidence="1">
    <location>
        <begin position="20"/>
        <end position="182"/>
    </location>
</feature>
<evidence type="ECO:0000256" key="1">
    <source>
        <dbReference type="SAM" id="SignalP"/>
    </source>
</evidence>
<organism evidence="2 3">
    <name type="scientific">Mycena alexandri</name>
    <dbReference type="NCBI Taxonomy" id="1745969"/>
    <lineage>
        <taxon>Eukaryota</taxon>
        <taxon>Fungi</taxon>
        <taxon>Dikarya</taxon>
        <taxon>Basidiomycota</taxon>
        <taxon>Agaricomycotina</taxon>
        <taxon>Agaricomycetes</taxon>
        <taxon>Agaricomycetidae</taxon>
        <taxon>Agaricales</taxon>
        <taxon>Marasmiineae</taxon>
        <taxon>Mycenaceae</taxon>
        <taxon>Mycena</taxon>
    </lineage>
</organism>
<reference evidence="2" key="1">
    <citation type="submission" date="2023-03" db="EMBL/GenBank/DDBJ databases">
        <title>Massive genome expansion in bonnet fungi (Mycena s.s.) driven by repeated elements and novel gene families across ecological guilds.</title>
        <authorList>
            <consortium name="Lawrence Berkeley National Laboratory"/>
            <person name="Harder C.B."/>
            <person name="Miyauchi S."/>
            <person name="Viragh M."/>
            <person name="Kuo A."/>
            <person name="Thoen E."/>
            <person name="Andreopoulos B."/>
            <person name="Lu D."/>
            <person name="Skrede I."/>
            <person name="Drula E."/>
            <person name="Henrissat B."/>
            <person name="Morin E."/>
            <person name="Kohler A."/>
            <person name="Barry K."/>
            <person name="LaButti K."/>
            <person name="Morin E."/>
            <person name="Salamov A."/>
            <person name="Lipzen A."/>
            <person name="Mereny Z."/>
            <person name="Hegedus B."/>
            <person name="Baldrian P."/>
            <person name="Stursova M."/>
            <person name="Weitz H."/>
            <person name="Taylor A."/>
            <person name="Grigoriev I.V."/>
            <person name="Nagy L.G."/>
            <person name="Martin F."/>
            <person name="Kauserud H."/>
        </authorList>
    </citation>
    <scope>NUCLEOTIDE SEQUENCE</scope>
    <source>
        <strain evidence="2">CBHHK200</strain>
    </source>
</reference>
<proteinExistence type="predicted"/>
<accession>A0AAD6WS53</accession>
<comment type="caution">
    <text evidence="2">The sequence shown here is derived from an EMBL/GenBank/DDBJ whole genome shotgun (WGS) entry which is preliminary data.</text>
</comment>